<dbReference type="InterPro" id="IPR009739">
    <property type="entry name" value="LprI-like_N"/>
</dbReference>
<feature type="chain" id="PRO_5047292492" evidence="1">
    <location>
        <begin position="25"/>
        <end position="180"/>
    </location>
</feature>
<gene>
    <name evidence="3" type="ORF">L0664_13590</name>
</gene>
<dbReference type="EMBL" id="JAKGAQ010000003">
    <property type="protein sequence ID" value="MCF2872103.1"/>
    <property type="molecule type" value="Genomic_DNA"/>
</dbReference>
<reference evidence="3 4" key="1">
    <citation type="submission" date="2022-01" db="EMBL/GenBank/DDBJ databases">
        <title>Octadecabacter sp. nov., isolated from a marine alga.</title>
        <authorList>
            <person name="Jin M.S."/>
            <person name="Kim H.M."/>
            <person name="Han D.M."/>
            <person name="Jung J.J."/>
            <person name="Jeon C.O."/>
        </authorList>
    </citation>
    <scope>NUCLEOTIDE SEQUENCE [LARGE SCALE GENOMIC DNA]</scope>
    <source>
        <strain evidence="3 4">G9-8</strain>
    </source>
</reference>
<dbReference type="Pfam" id="PF07007">
    <property type="entry name" value="LprI"/>
    <property type="match status" value="1"/>
</dbReference>
<evidence type="ECO:0000256" key="1">
    <source>
        <dbReference type="SAM" id="SignalP"/>
    </source>
</evidence>
<evidence type="ECO:0000313" key="3">
    <source>
        <dbReference type="EMBL" id="MCF2872103.1"/>
    </source>
</evidence>
<dbReference type="PANTHER" id="PTHR39176:SF1">
    <property type="entry name" value="PERIPLASMIC PROTEIN"/>
    <property type="match status" value="1"/>
</dbReference>
<protein>
    <submittedName>
        <fullName evidence="3">DUF1311 domain-containing protein</fullName>
    </submittedName>
</protein>
<dbReference type="PANTHER" id="PTHR39176">
    <property type="entry name" value="PERIPLASMIC PROTEIN-RELATED"/>
    <property type="match status" value="1"/>
</dbReference>
<feature type="domain" description="Lysozyme inhibitor LprI-like N-terminal" evidence="2">
    <location>
        <begin position="70"/>
        <end position="172"/>
    </location>
</feature>
<dbReference type="Gene3D" id="1.20.1270.180">
    <property type="match status" value="1"/>
</dbReference>
<name>A0ABS9D1D5_9RHOB</name>
<keyword evidence="1" id="KW-0732">Signal</keyword>
<feature type="signal peptide" evidence="1">
    <location>
        <begin position="1"/>
        <end position="24"/>
    </location>
</feature>
<dbReference type="RefSeq" id="WP_235226428.1">
    <property type="nucleotide sequence ID" value="NZ_JAKGAQ010000003.1"/>
</dbReference>
<sequence>MTNTFSISMAALCLAAILPTASQAEPQPAVLALMPYMDGVAPCLDAATTENVAVACIGEGARICMDGDPDQNQTTLGMVFCLSAEEEAWDRLLNTQYAQTMDGLRRVDADEAELFPEFADRADSLRAAQRAWITLRDADCALEYAMWGAGSMRQIASANCSMTKTAERTIYLKFLGDYMR</sequence>
<accession>A0ABS9D1D5</accession>
<keyword evidence="4" id="KW-1185">Reference proteome</keyword>
<dbReference type="Proteomes" id="UP001200557">
    <property type="component" value="Unassembled WGS sequence"/>
</dbReference>
<proteinExistence type="predicted"/>
<evidence type="ECO:0000313" key="4">
    <source>
        <dbReference type="Proteomes" id="UP001200557"/>
    </source>
</evidence>
<organism evidence="3 4">
    <name type="scientific">Octadecabacter dasysiphoniae</name>
    <dbReference type="NCBI Taxonomy" id="2909341"/>
    <lineage>
        <taxon>Bacteria</taxon>
        <taxon>Pseudomonadati</taxon>
        <taxon>Pseudomonadota</taxon>
        <taxon>Alphaproteobacteria</taxon>
        <taxon>Rhodobacterales</taxon>
        <taxon>Roseobacteraceae</taxon>
        <taxon>Octadecabacter</taxon>
    </lineage>
</organism>
<evidence type="ECO:0000259" key="2">
    <source>
        <dbReference type="Pfam" id="PF07007"/>
    </source>
</evidence>
<comment type="caution">
    <text evidence="3">The sequence shown here is derived from an EMBL/GenBank/DDBJ whole genome shotgun (WGS) entry which is preliminary data.</text>
</comment>